<name>T0RZS3_SAPDV</name>
<evidence type="ECO:0000256" key="1">
    <source>
        <dbReference type="SAM" id="MobiDB-lite"/>
    </source>
</evidence>
<dbReference type="InParanoid" id="T0RZS3"/>
<evidence type="ECO:0000313" key="2">
    <source>
        <dbReference type="EMBL" id="EQC38018.1"/>
    </source>
</evidence>
<accession>T0RZS3</accession>
<dbReference type="AlphaFoldDB" id="T0RZS3"/>
<dbReference type="eggNOG" id="ENOG502RX8N">
    <property type="taxonomic scope" value="Eukaryota"/>
</dbReference>
<evidence type="ECO:0000313" key="3">
    <source>
        <dbReference type="Proteomes" id="UP000030762"/>
    </source>
</evidence>
<proteinExistence type="predicted"/>
<reference evidence="2 3" key="1">
    <citation type="submission" date="2012-04" db="EMBL/GenBank/DDBJ databases">
        <title>The Genome Sequence of Saprolegnia declina VS20.</title>
        <authorList>
            <consortium name="The Broad Institute Genome Sequencing Platform"/>
            <person name="Russ C."/>
            <person name="Nusbaum C."/>
            <person name="Tyler B."/>
            <person name="van West P."/>
            <person name="Dieguez-Uribeondo J."/>
            <person name="de Bruijn I."/>
            <person name="Tripathy S."/>
            <person name="Jiang R."/>
            <person name="Young S.K."/>
            <person name="Zeng Q."/>
            <person name="Gargeya S."/>
            <person name="Fitzgerald M."/>
            <person name="Haas B."/>
            <person name="Abouelleil A."/>
            <person name="Alvarado L."/>
            <person name="Arachchi H.M."/>
            <person name="Berlin A."/>
            <person name="Chapman S.B."/>
            <person name="Goldberg J."/>
            <person name="Griggs A."/>
            <person name="Gujja S."/>
            <person name="Hansen M."/>
            <person name="Howarth C."/>
            <person name="Imamovic A."/>
            <person name="Larimer J."/>
            <person name="McCowen C."/>
            <person name="Montmayeur A."/>
            <person name="Murphy C."/>
            <person name="Neiman D."/>
            <person name="Pearson M."/>
            <person name="Priest M."/>
            <person name="Roberts A."/>
            <person name="Saif S."/>
            <person name="Shea T."/>
            <person name="Sisk P."/>
            <person name="Sykes S."/>
            <person name="Wortman J."/>
            <person name="Nusbaum C."/>
            <person name="Birren B."/>
        </authorList>
    </citation>
    <scope>NUCLEOTIDE SEQUENCE [LARGE SCALE GENOMIC DNA]</scope>
    <source>
        <strain evidence="2 3">VS20</strain>
    </source>
</reference>
<gene>
    <name evidence="2" type="ORF">SDRG_04448</name>
</gene>
<dbReference type="OMA" id="DEWMEDE"/>
<keyword evidence="3" id="KW-1185">Reference proteome</keyword>
<dbReference type="VEuPathDB" id="FungiDB:SDRG_04448"/>
<dbReference type="Proteomes" id="UP000030762">
    <property type="component" value="Unassembled WGS sequence"/>
</dbReference>
<dbReference type="OrthoDB" id="74996at2759"/>
<feature type="region of interest" description="Disordered" evidence="1">
    <location>
        <begin position="443"/>
        <end position="470"/>
    </location>
</feature>
<dbReference type="EMBL" id="JH767142">
    <property type="protein sequence ID" value="EQC38018.1"/>
    <property type="molecule type" value="Genomic_DNA"/>
</dbReference>
<dbReference type="GeneID" id="19945175"/>
<organism evidence="2 3">
    <name type="scientific">Saprolegnia diclina (strain VS20)</name>
    <dbReference type="NCBI Taxonomy" id="1156394"/>
    <lineage>
        <taxon>Eukaryota</taxon>
        <taxon>Sar</taxon>
        <taxon>Stramenopiles</taxon>
        <taxon>Oomycota</taxon>
        <taxon>Saprolegniomycetes</taxon>
        <taxon>Saprolegniales</taxon>
        <taxon>Saprolegniaceae</taxon>
        <taxon>Saprolegnia</taxon>
    </lineage>
</organism>
<dbReference type="RefSeq" id="XP_008608345.1">
    <property type="nucleotide sequence ID" value="XM_008610123.1"/>
</dbReference>
<protein>
    <submittedName>
        <fullName evidence="2">Uncharacterized protein</fullName>
    </submittedName>
</protein>
<sequence length="470" mass="52733">MADAHELLEMETFDAIEGKDSSKDVEMLDPVLMADSATLCETISQICELEEQQQPHGKHGDAISFLDEWMEDEIRPPETLIIKVEVTPDNDSRRSSTNSAVEQALYGDDDDSNEMMDDKWISVKEEPLPVPIEINNPTLLQSPQPEIEDADLPAMLDMFSALYSDATAPVAVDEPKPTLSIHIPAPATMPPAVTYQGNRMLAPHSTPNVPLPSYFNTPSYDKSKPPSYSSYNAGASYTMHAVISPTYPGTLVARTITRSRTPKALPRMSMSPDVAEQKLNRIFFQYSDPLTKTMLLAQLLVLLKRHRIKEDAPLNLMTLFPPNDINAQPFPYSLFGADSQQPLTLEGFQNAFQICNRCTEIKRKQHSTKDARDVQEDVAPVVVRVVPSIYEGPKIKSCDHFQWTWCEGFAKTKNEKCNGTNRHDKCPKYLANCTLWKHRLPPKNRKASKDNDAQCGDTMDSPAKKLKFFS</sequence>